<feature type="transmembrane region" description="Helical" evidence="6">
    <location>
        <begin position="258"/>
        <end position="275"/>
    </location>
</feature>
<dbReference type="CDD" id="cd07042">
    <property type="entry name" value="STAS_SulP_like_sulfate_transporter"/>
    <property type="match status" value="1"/>
</dbReference>
<accession>O04001</accession>
<dbReference type="PROSITE" id="PS50801">
    <property type="entry name" value="STAS"/>
    <property type="match status" value="1"/>
</dbReference>
<feature type="domain" description="STAS" evidence="7">
    <location>
        <begin position="528"/>
        <end position="615"/>
    </location>
</feature>
<dbReference type="SUPFAM" id="SSF52091">
    <property type="entry name" value="SpoIIaa-like"/>
    <property type="match status" value="1"/>
</dbReference>
<dbReference type="Pfam" id="PF00916">
    <property type="entry name" value="Sulfate_transp"/>
    <property type="match status" value="1"/>
</dbReference>
<evidence type="ECO:0000256" key="3">
    <source>
        <dbReference type="ARBA" id="ARBA00022989"/>
    </source>
</evidence>
<dbReference type="EMBL" id="X96761">
    <property type="protein sequence ID" value="CAA65536.1"/>
    <property type="molecule type" value="mRNA"/>
</dbReference>
<feature type="transmembrane region" description="Helical" evidence="6">
    <location>
        <begin position="231"/>
        <end position="252"/>
    </location>
</feature>
<feature type="transmembrane region" description="Helical" evidence="6">
    <location>
        <begin position="443"/>
        <end position="465"/>
    </location>
</feature>
<dbReference type="AlphaFoldDB" id="O04001"/>
<feature type="transmembrane region" description="Helical" evidence="6">
    <location>
        <begin position="419"/>
        <end position="437"/>
    </location>
</feature>
<dbReference type="Gene3D" id="3.30.750.24">
    <property type="entry name" value="STAS domain"/>
    <property type="match status" value="1"/>
</dbReference>
<dbReference type="Pfam" id="PF01740">
    <property type="entry name" value="STAS"/>
    <property type="match status" value="1"/>
</dbReference>
<feature type="transmembrane region" description="Helical" evidence="6">
    <location>
        <begin position="287"/>
        <end position="308"/>
    </location>
</feature>
<dbReference type="InterPro" id="IPR036513">
    <property type="entry name" value="STAS_dom_sf"/>
</dbReference>
<dbReference type="InterPro" id="IPR018045">
    <property type="entry name" value="S04_transporter_CS"/>
</dbReference>
<evidence type="ECO:0000313" key="8">
    <source>
        <dbReference type="EMBL" id="CAA65536.1"/>
    </source>
</evidence>
<feature type="region of interest" description="Disordered" evidence="5">
    <location>
        <begin position="1"/>
        <end position="27"/>
    </location>
</feature>
<keyword evidence="2 6" id="KW-0812">Transmembrane</keyword>
<evidence type="ECO:0000256" key="4">
    <source>
        <dbReference type="ARBA" id="ARBA00023136"/>
    </source>
</evidence>
<feature type="compositionally biased region" description="Polar residues" evidence="5">
    <location>
        <begin position="11"/>
        <end position="21"/>
    </location>
</feature>
<feature type="transmembrane region" description="Helical" evidence="6">
    <location>
        <begin position="207"/>
        <end position="224"/>
    </location>
</feature>
<dbReference type="InterPro" id="IPR001902">
    <property type="entry name" value="SLC26A/SulP_fam"/>
</dbReference>
<dbReference type="GO" id="GO:0016020">
    <property type="term" value="C:membrane"/>
    <property type="evidence" value="ECO:0007669"/>
    <property type="project" value="UniProtKB-SubCell"/>
</dbReference>
<proteinExistence type="evidence at transcript level"/>
<dbReference type="PROSITE" id="PS01130">
    <property type="entry name" value="SLC26A"/>
    <property type="match status" value="1"/>
</dbReference>
<feature type="transmembrane region" description="Helical" evidence="6">
    <location>
        <begin position="472"/>
        <end position="500"/>
    </location>
</feature>
<evidence type="ECO:0000256" key="2">
    <source>
        <dbReference type="ARBA" id="ARBA00022692"/>
    </source>
</evidence>
<dbReference type="InterPro" id="IPR011547">
    <property type="entry name" value="SLC26A/SulP_dom"/>
</dbReference>
<evidence type="ECO:0000259" key="7">
    <source>
        <dbReference type="PROSITE" id="PS50801"/>
    </source>
</evidence>
<evidence type="ECO:0000256" key="6">
    <source>
        <dbReference type="SAM" id="Phobius"/>
    </source>
</evidence>
<name>O04001_SPOST</name>
<evidence type="ECO:0000256" key="5">
    <source>
        <dbReference type="SAM" id="MobiDB-lite"/>
    </source>
</evidence>
<dbReference type="NCBIfam" id="TIGR00815">
    <property type="entry name" value="sulP"/>
    <property type="match status" value="1"/>
</dbReference>
<comment type="subcellular location">
    <subcellularLocation>
        <location evidence="1">Membrane</location>
        <topology evidence="1">Multi-pass membrane protein</topology>
    </subcellularLocation>
</comment>
<feature type="transmembrane region" description="Helical" evidence="6">
    <location>
        <begin position="379"/>
        <end position="398"/>
    </location>
</feature>
<protein>
    <submittedName>
        <fullName evidence="8">Sulphate transporter protein</fullName>
    </submittedName>
</protein>
<reference evidence="8" key="1">
    <citation type="journal article" date="1996" name="Plant Physiol.">
        <title>Isolation and characterization of a lowly expressed cDNA from the resurrection grass Sporobolus stapfianus with homology to eukaryote sulfate transporter proteins (Accession No. X96761) (PGR 96-032).</title>
        <authorList>
            <person name="Ng A."/>
            <person name="Blomstedt C.K."/>
            <person name="Gianello R."/>
            <person name="Hamill J.D."/>
            <person name="Neale A.D."/>
            <person name="Gaff D.F."/>
        </authorList>
    </citation>
    <scope>NUCLEOTIDE SEQUENCE</scope>
    <source>
        <tissue evidence="8">Leaf</tissue>
    </source>
</reference>
<keyword evidence="4 6" id="KW-0472">Membrane</keyword>
<sequence>MVGMRVPYGGSYTNNGSNESQPPGAAPEVPAMVEVHKVVPPPPQSTASKLKTRLKETLFPDDPFRGFQGQPARVQWVLAVKYLFPILDWLPAYSLSLFKSDLIAGLTIASLAIPQGISYAKLANLPPLIGLYSSFVPPLVYAVLGSSRDLAVGPVSISSLIMGPCCASRQPHCGADAVPAARLHATLFAGIFQASLGILRLGFIIDFLSKATLVGFMAGAAIIVSLQQLKALLGIVHFTTEMGIVPVMASVFHHTKEWSWQTILMGVCFLVFLLVARHVSIRWPRLFWVSACAPLVSVIISTLVVFLFKAQNHGISIIGQLKCGLNRPSWDKTNIDTTYLGLTMKTGLVTGIISLTEGIAVGRTFASLKEYQIDGNKEMMAIGLMNVVGSCTSCYVTTGAFSRSPVNHNAGCKTAMSNVIMALTVMVTLLFLMPLFVYTPNVVLGAIIIAAVIGLIDIPAVYHIWKMDKMDFLVCVCAFAGVLFISVQEGLAIAVGISVFRVLLQITRPKITVQGNIMGTDIYRNLHQYKDAQRIPGFLILATEAPINFANSNYLNERIKRWIEEESSAQTKQTELRFVILDLSAVPAIDTSGVAFLIDIKKSIEKRGLELVLVNPTGEGHGKNTASERGTQAFQVGIACILTTGEAVASLSALAKMASP</sequence>
<evidence type="ECO:0000256" key="1">
    <source>
        <dbReference type="ARBA" id="ARBA00004141"/>
    </source>
</evidence>
<dbReference type="InterPro" id="IPR002645">
    <property type="entry name" value="STAS_dom"/>
</dbReference>
<keyword evidence="3 6" id="KW-1133">Transmembrane helix</keyword>
<dbReference type="PANTHER" id="PTHR11814">
    <property type="entry name" value="SULFATE TRANSPORTER"/>
    <property type="match status" value="1"/>
</dbReference>
<organism evidence="8">
    <name type="scientific">Sporobolus stapfianus</name>
    <name type="common">Ressurection grass</name>
    <dbReference type="NCBI Taxonomy" id="56623"/>
    <lineage>
        <taxon>Eukaryota</taxon>
        <taxon>Viridiplantae</taxon>
        <taxon>Streptophyta</taxon>
        <taxon>Embryophyta</taxon>
        <taxon>Tracheophyta</taxon>
        <taxon>Spermatophyta</taxon>
        <taxon>Magnoliopsida</taxon>
        <taxon>Liliopsida</taxon>
        <taxon>Poales</taxon>
        <taxon>Poaceae</taxon>
        <taxon>PACMAD clade</taxon>
        <taxon>Chloridoideae</taxon>
        <taxon>Zoysieae</taxon>
        <taxon>Sporobolinae</taxon>
        <taxon>Sporobolus</taxon>
    </lineage>
</organism>
<dbReference type="GO" id="GO:0008271">
    <property type="term" value="F:secondary active sulfate transmembrane transporter activity"/>
    <property type="evidence" value="ECO:0007669"/>
    <property type="project" value="InterPro"/>
</dbReference>